<reference evidence="10 11" key="1">
    <citation type="submission" date="2019-10" db="EMBL/GenBank/DDBJ databases">
        <title>Whole-genome sequence of the purple nonsulfur photosynthetic bacterium Rhodocyclus tenuis.</title>
        <authorList>
            <person name="Kyndt J.A."/>
            <person name="Meyer T.E."/>
        </authorList>
    </citation>
    <scope>NUCLEOTIDE SEQUENCE [LARGE SCALE GENOMIC DNA]</scope>
    <source>
        <strain evidence="10 11">DSM 110</strain>
    </source>
</reference>
<dbReference type="EC" id="6.3.2.6" evidence="8"/>
<dbReference type="Gene3D" id="3.30.200.20">
    <property type="entry name" value="Phosphorylase Kinase, domain 1"/>
    <property type="match status" value="1"/>
</dbReference>
<dbReference type="UniPathway" id="UPA00074">
    <property type="reaction ID" value="UER00131"/>
</dbReference>
<accession>A0A6L5JZ61</accession>
<dbReference type="SUPFAM" id="SSF56104">
    <property type="entry name" value="SAICAR synthase-like"/>
    <property type="match status" value="1"/>
</dbReference>
<protein>
    <recommendedName>
        <fullName evidence="8">Phosphoribosylaminoimidazole-succinocarboxamide synthase</fullName>
        <ecNumber evidence="8">6.3.2.6</ecNumber>
    </recommendedName>
    <alternativeName>
        <fullName evidence="8">SAICAR synthetase</fullName>
    </alternativeName>
</protein>
<comment type="similarity">
    <text evidence="2 8">Belongs to the SAICAR synthetase family.</text>
</comment>
<dbReference type="InterPro" id="IPR001636">
    <property type="entry name" value="SAICAR_synth"/>
</dbReference>
<comment type="catalytic activity">
    <reaction evidence="7 8">
        <text>5-amino-1-(5-phospho-D-ribosyl)imidazole-4-carboxylate + L-aspartate + ATP = (2S)-2-[5-amino-1-(5-phospho-beta-D-ribosyl)imidazole-4-carboxamido]succinate + ADP + phosphate + 2 H(+)</text>
        <dbReference type="Rhea" id="RHEA:22628"/>
        <dbReference type="ChEBI" id="CHEBI:15378"/>
        <dbReference type="ChEBI" id="CHEBI:29991"/>
        <dbReference type="ChEBI" id="CHEBI:30616"/>
        <dbReference type="ChEBI" id="CHEBI:43474"/>
        <dbReference type="ChEBI" id="CHEBI:58443"/>
        <dbReference type="ChEBI" id="CHEBI:77657"/>
        <dbReference type="ChEBI" id="CHEBI:456216"/>
        <dbReference type="EC" id="6.3.2.6"/>
    </reaction>
</comment>
<keyword evidence="6 8" id="KW-0067">ATP-binding</keyword>
<keyword evidence="4 8" id="KW-0547">Nucleotide-binding</keyword>
<comment type="pathway">
    <text evidence="1 8">Purine metabolism; IMP biosynthesis via de novo pathway; 5-amino-1-(5-phospho-D-ribosyl)imidazole-4-carboxamide from 5-amino-1-(5-phospho-D-ribosyl)imidazole-4-carboxylate: step 1/2.</text>
</comment>
<evidence type="ECO:0000256" key="8">
    <source>
        <dbReference type="HAMAP-Rule" id="MF_00137"/>
    </source>
</evidence>
<evidence type="ECO:0000259" key="9">
    <source>
        <dbReference type="Pfam" id="PF01259"/>
    </source>
</evidence>
<dbReference type="HAMAP" id="MF_00137">
    <property type="entry name" value="SAICAR_synth"/>
    <property type="match status" value="1"/>
</dbReference>
<evidence type="ECO:0000256" key="7">
    <source>
        <dbReference type="ARBA" id="ARBA00048475"/>
    </source>
</evidence>
<organism evidence="10 11">
    <name type="scientific">Rhodocyclus tenuis</name>
    <name type="common">Rhodospirillum tenue</name>
    <dbReference type="NCBI Taxonomy" id="1066"/>
    <lineage>
        <taxon>Bacteria</taxon>
        <taxon>Pseudomonadati</taxon>
        <taxon>Pseudomonadota</taxon>
        <taxon>Betaproteobacteria</taxon>
        <taxon>Rhodocyclales</taxon>
        <taxon>Rhodocyclaceae</taxon>
        <taxon>Rhodocyclus</taxon>
    </lineage>
</organism>
<dbReference type="NCBIfam" id="NF010568">
    <property type="entry name" value="PRK13961.1"/>
    <property type="match status" value="1"/>
</dbReference>
<dbReference type="GO" id="GO:0006189">
    <property type="term" value="P:'de novo' IMP biosynthetic process"/>
    <property type="evidence" value="ECO:0007669"/>
    <property type="project" value="UniProtKB-UniRule"/>
</dbReference>
<comment type="caution">
    <text evidence="10">The sequence shown here is derived from an EMBL/GenBank/DDBJ whole genome shotgun (WGS) entry which is preliminary data.</text>
</comment>
<dbReference type="EMBL" id="WIXJ01000003">
    <property type="protein sequence ID" value="MQY51508.1"/>
    <property type="molecule type" value="Genomic_DNA"/>
</dbReference>
<keyword evidence="3 8" id="KW-0436">Ligase</keyword>
<dbReference type="GO" id="GO:0004639">
    <property type="term" value="F:phosphoribosylaminoimidazolesuccinocarboxamide synthase activity"/>
    <property type="evidence" value="ECO:0007669"/>
    <property type="project" value="UniProtKB-UniRule"/>
</dbReference>
<gene>
    <name evidence="8" type="primary">purC</name>
    <name evidence="10" type="ORF">GHK24_06940</name>
</gene>
<dbReference type="CDD" id="cd01414">
    <property type="entry name" value="SAICAR_synt_Sc"/>
    <property type="match status" value="1"/>
</dbReference>
<evidence type="ECO:0000256" key="2">
    <source>
        <dbReference type="ARBA" id="ARBA00010190"/>
    </source>
</evidence>
<dbReference type="PROSITE" id="PS01057">
    <property type="entry name" value="SAICAR_SYNTHETASE_1"/>
    <property type="match status" value="1"/>
</dbReference>
<evidence type="ECO:0000256" key="5">
    <source>
        <dbReference type="ARBA" id="ARBA00022755"/>
    </source>
</evidence>
<feature type="domain" description="SAICAR synthetase/ADE2 N-terminal" evidence="9">
    <location>
        <begin position="16"/>
        <end position="281"/>
    </location>
</feature>
<dbReference type="PANTHER" id="PTHR43700:SF1">
    <property type="entry name" value="PHOSPHORIBOSYLAMINOIMIDAZOLE-SUCCINOCARBOXAMIDE SYNTHASE"/>
    <property type="match status" value="1"/>
</dbReference>
<evidence type="ECO:0000256" key="1">
    <source>
        <dbReference type="ARBA" id="ARBA00004672"/>
    </source>
</evidence>
<evidence type="ECO:0000313" key="10">
    <source>
        <dbReference type="EMBL" id="MQY51508.1"/>
    </source>
</evidence>
<dbReference type="Gene3D" id="3.30.470.20">
    <property type="entry name" value="ATP-grasp fold, B domain"/>
    <property type="match status" value="1"/>
</dbReference>
<dbReference type="Pfam" id="PF01259">
    <property type="entry name" value="SAICAR_synt"/>
    <property type="match status" value="1"/>
</dbReference>
<evidence type="ECO:0000256" key="4">
    <source>
        <dbReference type="ARBA" id="ARBA00022741"/>
    </source>
</evidence>
<dbReference type="InterPro" id="IPR028923">
    <property type="entry name" value="SAICAR_synt/ADE2_N"/>
</dbReference>
<dbReference type="NCBIfam" id="TIGR00081">
    <property type="entry name" value="purC"/>
    <property type="match status" value="1"/>
</dbReference>
<sequence>MSQALFESRIDSLPLIARGKVRDIYAVGDDSLLVVTSDRLSAFDVILPNPIPGKGKVLTQLSNFWFGKLGHILPGQLTGIAPEDVVAPAERDQVTGRALVVKRLRPLPIEAVVRGYLIGSGWKDYQSTGAVCGVALPKGLPLAAKLPSPIFTPATKAEIGEHDENISFEASKTHCATILADALAGTGKDGAQLAGEARDAALALYSEAADYARSRGIIIADTKFEFGIDATGTLHLIDEALTPDSSRFWPADAWHEGANPPSYDKQYVRDYLETLDWNKQAPGPSLPGNVVERTRAKYVEAFETLTGRPFAD</sequence>
<dbReference type="PANTHER" id="PTHR43700">
    <property type="entry name" value="PHOSPHORIBOSYLAMINOIMIDAZOLE-SUCCINOCARBOXAMIDE SYNTHASE"/>
    <property type="match status" value="1"/>
</dbReference>
<evidence type="ECO:0000313" key="11">
    <source>
        <dbReference type="Proteomes" id="UP000480275"/>
    </source>
</evidence>
<keyword evidence="5 8" id="KW-0658">Purine biosynthesis</keyword>
<dbReference type="InterPro" id="IPR018236">
    <property type="entry name" value="SAICAR_synthetase_CS"/>
</dbReference>
<dbReference type="PROSITE" id="PS01058">
    <property type="entry name" value="SAICAR_SYNTHETASE_2"/>
    <property type="match status" value="1"/>
</dbReference>
<dbReference type="Proteomes" id="UP000480275">
    <property type="component" value="Unassembled WGS sequence"/>
</dbReference>
<evidence type="ECO:0000256" key="3">
    <source>
        <dbReference type="ARBA" id="ARBA00022598"/>
    </source>
</evidence>
<dbReference type="GO" id="GO:0005737">
    <property type="term" value="C:cytoplasm"/>
    <property type="evidence" value="ECO:0007669"/>
    <property type="project" value="TreeGrafter"/>
</dbReference>
<dbReference type="FunFam" id="3.30.470.20:FF:000015">
    <property type="entry name" value="Phosphoribosylaminoimidazole-succinocarboxamide synthase"/>
    <property type="match status" value="1"/>
</dbReference>
<dbReference type="GO" id="GO:0005524">
    <property type="term" value="F:ATP binding"/>
    <property type="evidence" value="ECO:0007669"/>
    <property type="project" value="UniProtKB-KW"/>
</dbReference>
<proteinExistence type="inferred from homology"/>
<evidence type="ECO:0000256" key="6">
    <source>
        <dbReference type="ARBA" id="ARBA00022840"/>
    </source>
</evidence>
<name>A0A6L5JZ61_RHOTE</name>
<dbReference type="AlphaFoldDB" id="A0A6L5JZ61"/>